<accession>A0A177WWE6</accession>
<protein>
    <submittedName>
        <fullName evidence="9">Uncharacterized protein</fullName>
    </submittedName>
</protein>
<evidence type="ECO:0000313" key="9">
    <source>
        <dbReference type="EMBL" id="OAJ44202.1"/>
    </source>
</evidence>
<feature type="compositionally biased region" description="Polar residues" evidence="8">
    <location>
        <begin position="270"/>
        <end position="289"/>
    </location>
</feature>
<dbReference type="GO" id="GO:0003677">
    <property type="term" value="F:DNA binding"/>
    <property type="evidence" value="ECO:0007669"/>
    <property type="project" value="UniProtKB-KW"/>
</dbReference>
<feature type="compositionally biased region" description="Low complexity" evidence="8">
    <location>
        <begin position="215"/>
        <end position="228"/>
    </location>
</feature>
<proteinExistence type="predicted"/>
<keyword evidence="6" id="KW-0238">DNA-binding</keyword>
<dbReference type="InterPro" id="IPR051574">
    <property type="entry name" value="ZnF_E-box_Homeobox"/>
</dbReference>
<dbReference type="Proteomes" id="UP000077115">
    <property type="component" value="Unassembled WGS sequence"/>
</dbReference>
<dbReference type="EMBL" id="DS022311">
    <property type="protein sequence ID" value="OAJ44202.1"/>
    <property type="molecule type" value="Genomic_DNA"/>
</dbReference>
<feature type="region of interest" description="Disordered" evidence="8">
    <location>
        <begin position="114"/>
        <end position="138"/>
    </location>
</feature>
<feature type="region of interest" description="Disordered" evidence="8">
    <location>
        <begin position="60"/>
        <end position="89"/>
    </location>
</feature>
<dbReference type="PANTHER" id="PTHR24391:SF18">
    <property type="entry name" value="EG:115C2.6 PROTEIN"/>
    <property type="match status" value="1"/>
</dbReference>
<evidence type="ECO:0000256" key="5">
    <source>
        <dbReference type="ARBA" id="ARBA00022833"/>
    </source>
</evidence>
<keyword evidence="2" id="KW-0479">Metal-binding</keyword>
<name>A0A177WWE6_BATDL</name>
<evidence type="ECO:0000256" key="4">
    <source>
        <dbReference type="ARBA" id="ARBA00022771"/>
    </source>
</evidence>
<dbReference type="VEuPathDB" id="FungiDB:BDEG_27466"/>
<reference evidence="9 10" key="2">
    <citation type="submission" date="2016-05" db="EMBL/GenBank/DDBJ databases">
        <title>Lineage-specific infection strategies underlie the spectrum of fungal disease in amphibians.</title>
        <authorList>
            <person name="Cuomo C.A."/>
            <person name="Farrer R.A."/>
            <person name="James T."/>
            <person name="Longcore J."/>
            <person name="Birren B."/>
        </authorList>
    </citation>
    <scope>NUCLEOTIDE SEQUENCE [LARGE SCALE GENOMIC DNA]</scope>
    <source>
        <strain evidence="9 10">JEL423</strain>
    </source>
</reference>
<feature type="region of interest" description="Disordered" evidence="8">
    <location>
        <begin position="209"/>
        <end position="230"/>
    </location>
</feature>
<feature type="region of interest" description="Disordered" evidence="8">
    <location>
        <begin position="303"/>
        <end position="349"/>
    </location>
</feature>
<evidence type="ECO:0000256" key="8">
    <source>
        <dbReference type="SAM" id="MobiDB-lite"/>
    </source>
</evidence>
<evidence type="ECO:0000256" key="3">
    <source>
        <dbReference type="ARBA" id="ARBA00022737"/>
    </source>
</evidence>
<reference evidence="9 10" key="1">
    <citation type="submission" date="2006-10" db="EMBL/GenBank/DDBJ databases">
        <title>The Genome Sequence of Batrachochytrium dendrobatidis JEL423.</title>
        <authorList>
            <consortium name="The Broad Institute Genome Sequencing Platform"/>
            <person name="Birren B."/>
            <person name="Lander E."/>
            <person name="Galagan J."/>
            <person name="Cuomo C."/>
            <person name="Devon K."/>
            <person name="Jaffe D."/>
            <person name="Butler J."/>
            <person name="Alvarez P."/>
            <person name="Gnerre S."/>
            <person name="Grabherr M."/>
            <person name="Kleber M."/>
            <person name="Mauceli E."/>
            <person name="Brockman W."/>
            <person name="Young S."/>
            <person name="LaButti K."/>
            <person name="Sykes S."/>
            <person name="DeCaprio D."/>
            <person name="Crawford M."/>
            <person name="Koehrsen M."/>
            <person name="Engels R."/>
            <person name="Montgomery P."/>
            <person name="Pearson M."/>
            <person name="Howarth C."/>
            <person name="Larson L."/>
            <person name="White J."/>
            <person name="O'Leary S."/>
            <person name="Kodira C."/>
            <person name="Zeng Q."/>
            <person name="Yandava C."/>
            <person name="Alvarado L."/>
            <person name="Longcore J."/>
            <person name="James T."/>
        </authorList>
    </citation>
    <scope>NUCLEOTIDE SEQUENCE [LARGE SCALE GENOMIC DNA]</scope>
    <source>
        <strain evidence="9 10">JEL423</strain>
    </source>
</reference>
<feature type="compositionally biased region" description="Polar residues" evidence="8">
    <location>
        <begin position="60"/>
        <end position="80"/>
    </location>
</feature>
<keyword evidence="4" id="KW-0863">Zinc-finger</keyword>
<comment type="subcellular location">
    <subcellularLocation>
        <location evidence="1">Nucleus</location>
    </subcellularLocation>
</comment>
<feature type="compositionally biased region" description="Low complexity" evidence="8">
    <location>
        <begin position="328"/>
        <end position="341"/>
    </location>
</feature>
<evidence type="ECO:0000256" key="2">
    <source>
        <dbReference type="ARBA" id="ARBA00022723"/>
    </source>
</evidence>
<evidence type="ECO:0000313" key="10">
    <source>
        <dbReference type="Proteomes" id="UP000077115"/>
    </source>
</evidence>
<dbReference type="PANTHER" id="PTHR24391">
    <property type="entry name" value="HISTONE H4 TRANSCRIPTION FACTOR-RELATED"/>
    <property type="match status" value="1"/>
</dbReference>
<evidence type="ECO:0000256" key="1">
    <source>
        <dbReference type="ARBA" id="ARBA00004123"/>
    </source>
</evidence>
<keyword evidence="3" id="KW-0677">Repeat</keyword>
<gene>
    <name evidence="9" type="ORF">BDEG_27466</name>
</gene>
<feature type="region of interest" description="Disordered" evidence="8">
    <location>
        <begin position="243"/>
        <end position="289"/>
    </location>
</feature>
<dbReference type="GO" id="GO:0006355">
    <property type="term" value="P:regulation of DNA-templated transcription"/>
    <property type="evidence" value="ECO:0007669"/>
    <property type="project" value="UniProtKB-ARBA"/>
</dbReference>
<dbReference type="AlphaFoldDB" id="A0A177WWE6"/>
<feature type="compositionally biased region" description="Low complexity" evidence="8">
    <location>
        <begin position="247"/>
        <end position="256"/>
    </location>
</feature>
<keyword evidence="5" id="KW-0862">Zinc</keyword>
<sequence>MKGSNILSSLILAHYKQSSNPVPLVNLKGLGLNPLTNLMKLVDILLVLISAATTNAILTPTDNNGSLQASGTSSQVSGPTNEPDPGTLDDLQSIVDAVKLSIFDEDWQNIFDPIDSDQDWQNTVDQPSSSTSSQVSGPTNELILEIPDQNWQDIMDELDSSIFDENWRNILDPIDPSTYNEDWQNIVNQPIPNTPSQVSDPIDQVDSNTFEKDQQQPADQPSSSIPDQTQQHLMDATDLNISDKDQQQPIDQPSPSTSKQSRKRRINEIRPSTSSQAPGSTNEPNPSTSGKYWIPLFIIINPNIPSQDPINEPSPSTSKRSRKRRIDQPSTSTSSQDQQQPMKQGKSANTVTNQIAGLSERYQRTFNRINQRLVESEIIQNNKRKECREYDALRFEQWSALSMGEDISGSKYDPKVEKKLKEEYKKISRRVHDVKYELKQFMKRHGLRFEEPN</sequence>
<evidence type="ECO:0000256" key="6">
    <source>
        <dbReference type="ARBA" id="ARBA00023125"/>
    </source>
</evidence>
<keyword evidence="7" id="KW-0539">Nucleus</keyword>
<dbReference type="GO" id="GO:0005634">
    <property type="term" value="C:nucleus"/>
    <property type="evidence" value="ECO:0007669"/>
    <property type="project" value="UniProtKB-SubCell"/>
</dbReference>
<dbReference type="GO" id="GO:0008270">
    <property type="term" value="F:zinc ion binding"/>
    <property type="evidence" value="ECO:0007669"/>
    <property type="project" value="UniProtKB-KW"/>
</dbReference>
<organism evidence="9 10">
    <name type="scientific">Batrachochytrium dendrobatidis (strain JEL423)</name>
    <dbReference type="NCBI Taxonomy" id="403673"/>
    <lineage>
        <taxon>Eukaryota</taxon>
        <taxon>Fungi</taxon>
        <taxon>Fungi incertae sedis</taxon>
        <taxon>Chytridiomycota</taxon>
        <taxon>Chytridiomycota incertae sedis</taxon>
        <taxon>Chytridiomycetes</taxon>
        <taxon>Rhizophydiales</taxon>
        <taxon>Rhizophydiales incertae sedis</taxon>
        <taxon>Batrachochytrium</taxon>
    </lineage>
</organism>
<evidence type="ECO:0000256" key="7">
    <source>
        <dbReference type="ARBA" id="ARBA00023242"/>
    </source>
</evidence>